<organism evidence="1 2">
    <name type="scientific">Mycolicibacterium wolinskyi</name>
    <dbReference type="NCBI Taxonomy" id="59750"/>
    <lineage>
        <taxon>Bacteria</taxon>
        <taxon>Bacillati</taxon>
        <taxon>Actinomycetota</taxon>
        <taxon>Actinomycetes</taxon>
        <taxon>Mycobacteriales</taxon>
        <taxon>Mycobacteriaceae</taxon>
        <taxon>Mycolicibacterium</taxon>
    </lineage>
</organism>
<reference evidence="1 2" key="1">
    <citation type="submission" date="2016-01" db="EMBL/GenBank/DDBJ databases">
        <title>The new phylogeny of the genus Mycobacterium.</title>
        <authorList>
            <person name="Tarcisio F."/>
            <person name="Conor M."/>
            <person name="Antonella G."/>
            <person name="Elisabetta G."/>
            <person name="Giulia F.S."/>
            <person name="Sara T."/>
            <person name="Anna F."/>
            <person name="Clotilde B."/>
            <person name="Roberto B."/>
            <person name="Veronica D.S."/>
            <person name="Fabio R."/>
            <person name="Monica P."/>
            <person name="Olivier J."/>
            <person name="Enrico T."/>
            <person name="Nicola S."/>
        </authorList>
    </citation>
    <scope>NUCLEOTIDE SEQUENCE [LARGE SCALE GENOMIC DNA]</scope>
    <source>
        <strain evidence="1 2">ATCC 700010</strain>
    </source>
</reference>
<dbReference type="EMBL" id="LQQA01000034">
    <property type="protein sequence ID" value="ORX09118.1"/>
    <property type="molecule type" value="Genomic_DNA"/>
</dbReference>
<sequence>MILYGIQFTTKLDQVTAAVTADAIIGYNTFDDGPQFYLDAINAALASDAVIMTEEWAEPPYGREDLRHTEQEVRQFLAHVAEDLIRRQPWPPKPGA</sequence>
<dbReference type="RefSeq" id="WP_085150033.1">
    <property type="nucleotide sequence ID" value="NZ_JACKUA010000033.1"/>
</dbReference>
<dbReference type="Proteomes" id="UP000193964">
    <property type="component" value="Unassembled WGS sequence"/>
</dbReference>
<gene>
    <name evidence="1" type="ORF">AWC31_09165</name>
</gene>
<proteinExistence type="predicted"/>
<evidence type="ECO:0000313" key="2">
    <source>
        <dbReference type="Proteomes" id="UP000193964"/>
    </source>
</evidence>
<name>A0A1X2ESX6_9MYCO</name>
<evidence type="ECO:0000313" key="1">
    <source>
        <dbReference type="EMBL" id="ORX09118.1"/>
    </source>
</evidence>
<accession>A0A1X2ESX6</accession>
<comment type="caution">
    <text evidence="1">The sequence shown here is derived from an EMBL/GenBank/DDBJ whole genome shotgun (WGS) entry which is preliminary data.</text>
</comment>
<dbReference type="AlphaFoldDB" id="A0A1X2ESX6"/>
<protein>
    <submittedName>
        <fullName evidence="1">Uncharacterized protein</fullName>
    </submittedName>
</protein>
<dbReference type="OrthoDB" id="4638831at2"/>